<dbReference type="Pfam" id="PF00895">
    <property type="entry name" value="ATP-synt_8"/>
    <property type="match status" value="1"/>
</dbReference>
<dbReference type="GO" id="GO:0015986">
    <property type="term" value="P:proton motive force-driven ATP synthesis"/>
    <property type="evidence" value="ECO:0007669"/>
    <property type="project" value="InterPro"/>
</dbReference>
<keyword evidence="5 12" id="KW-0812">Transmembrane</keyword>
<evidence type="ECO:0000256" key="2">
    <source>
        <dbReference type="ARBA" id="ARBA00008892"/>
    </source>
</evidence>
<evidence type="ECO:0000256" key="3">
    <source>
        <dbReference type="ARBA" id="ARBA00022448"/>
    </source>
</evidence>
<evidence type="ECO:0000256" key="8">
    <source>
        <dbReference type="ARBA" id="ARBA00023065"/>
    </source>
</evidence>
<name>A0A7L9CUL4_RHEPL</name>
<dbReference type="PANTHER" id="PTHR39937">
    <property type="entry name" value="ATP SYNTHASE PROTEIN 8"/>
    <property type="match status" value="1"/>
</dbReference>
<evidence type="ECO:0000256" key="9">
    <source>
        <dbReference type="ARBA" id="ARBA00023128"/>
    </source>
</evidence>
<dbReference type="GO" id="GO:0031966">
    <property type="term" value="C:mitochondrial membrane"/>
    <property type="evidence" value="ECO:0007669"/>
    <property type="project" value="UniProtKB-SubCell"/>
</dbReference>
<keyword evidence="7 13" id="KW-1133">Transmembrane helix</keyword>
<sequence>MPQLDPSPWFFILISSWLILLIFTSTKTSKLSHLNNPSNETLTNTYSTWSWPWP</sequence>
<dbReference type="AlphaFoldDB" id="A0A7L9CUL4"/>
<evidence type="ECO:0000256" key="1">
    <source>
        <dbReference type="ARBA" id="ARBA00004304"/>
    </source>
</evidence>
<dbReference type="InterPro" id="IPR001421">
    <property type="entry name" value="ATP8_metazoa"/>
</dbReference>
<dbReference type="InterPro" id="IPR050635">
    <property type="entry name" value="ATPase_protein_8"/>
</dbReference>
<keyword evidence="11" id="KW-0066">ATP synthesis</keyword>
<keyword evidence="8 12" id="KW-0406">Ion transport</keyword>
<evidence type="ECO:0000256" key="4">
    <source>
        <dbReference type="ARBA" id="ARBA00022547"/>
    </source>
</evidence>
<comment type="subcellular location">
    <subcellularLocation>
        <location evidence="1 12">Mitochondrion membrane</location>
        <topology evidence="1 12">Single-pass membrane protein</topology>
    </subcellularLocation>
</comment>
<geneLocation type="mitochondrion" evidence="14"/>
<evidence type="ECO:0000256" key="5">
    <source>
        <dbReference type="ARBA" id="ARBA00022692"/>
    </source>
</evidence>
<dbReference type="GO" id="GO:0015078">
    <property type="term" value="F:proton transmembrane transporter activity"/>
    <property type="evidence" value="ECO:0007669"/>
    <property type="project" value="InterPro"/>
</dbReference>
<evidence type="ECO:0000256" key="13">
    <source>
        <dbReference type="SAM" id="Phobius"/>
    </source>
</evidence>
<dbReference type="PANTHER" id="PTHR39937:SF1">
    <property type="entry name" value="ATP SYNTHASE PROTEIN 8"/>
    <property type="match status" value="1"/>
</dbReference>
<dbReference type="GO" id="GO:0045259">
    <property type="term" value="C:proton-transporting ATP synthase complex"/>
    <property type="evidence" value="ECO:0007669"/>
    <property type="project" value="UniProtKB-KW"/>
</dbReference>
<gene>
    <name evidence="14" type="primary">ATP8</name>
</gene>
<accession>A0A7L9CUL4</accession>
<evidence type="ECO:0000256" key="7">
    <source>
        <dbReference type="ARBA" id="ARBA00022989"/>
    </source>
</evidence>
<evidence type="ECO:0000256" key="12">
    <source>
        <dbReference type="RuleBase" id="RU003661"/>
    </source>
</evidence>
<evidence type="ECO:0000256" key="10">
    <source>
        <dbReference type="ARBA" id="ARBA00023136"/>
    </source>
</evidence>
<protein>
    <recommendedName>
        <fullName evidence="12">ATP synthase complex subunit 8</fullName>
    </recommendedName>
</protein>
<keyword evidence="3 12" id="KW-0813">Transport</keyword>
<dbReference type="EMBL" id="MT627206">
    <property type="protein sequence ID" value="QOJ45154.1"/>
    <property type="molecule type" value="Genomic_DNA"/>
</dbReference>
<keyword evidence="10 13" id="KW-0472">Membrane</keyword>
<evidence type="ECO:0000256" key="11">
    <source>
        <dbReference type="ARBA" id="ARBA00023310"/>
    </source>
</evidence>
<evidence type="ECO:0000256" key="6">
    <source>
        <dbReference type="ARBA" id="ARBA00022781"/>
    </source>
</evidence>
<keyword evidence="4 12" id="KW-0138">CF(0)</keyword>
<organism evidence="14">
    <name type="scientific">Rheobates palmatus</name>
    <name type="common">Palm rocket frog</name>
    <name type="synonym">Colostethus palmatus</name>
    <dbReference type="NCBI Taxonomy" id="238108"/>
    <lineage>
        <taxon>Eukaryota</taxon>
        <taxon>Metazoa</taxon>
        <taxon>Chordata</taxon>
        <taxon>Craniata</taxon>
        <taxon>Vertebrata</taxon>
        <taxon>Euteleostomi</taxon>
        <taxon>Amphibia</taxon>
        <taxon>Batrachia</taxon>
        <taxon>Anura</taxon>
        <taxon>Neobatrachia</taxon>
        <taxon>Hyloidea</taxon>
        <taxon>Aromobatidae</taxon>
        <taxon>Anomaloglossinae</taxon>
        <taxon>Rheobates</taxon>
    </lineage>
</organism>
<keyword evidence="6 12" id="KW-0375">Hydrogen ion transport</keyword>
<feature type="transmembrane region" description="Helical" evidence="13">
    <location>
        <begin position="6"/>
        <end position="24"/>
    </location>
</feature>
<proteinExistence type="inferred from homology"/>
<keyword evidence="9 12" id="KW-0496">Mitochondrion</keyword>
<comment type="similarity">
    <text evidence="2 12">Belongs to the ATPase protein 8 family.</text>
</comment>
<evidence type="ECO:0000313" key="14">
    <source>
        <dbReference type="EMBL" id="QOJ45154.1"/>
    </source>
</evidence>
<reference evidence="14" key="1">
    <citation type="journal article" date="2020" name="J. Biogeogr.">
        <title>Historical biogeography identifies a possible role of Miocene wetlands in the diversification of the Amazonian rocket frogs (Aromobatidae: Allobates).</title>
        <authorList>
            <person name="Rejaud A."/>
            <person name="Rodrigues M.T."/>
            <person name="Crawford A.J."/>
            <person name="Castroviejo-Fisher S."/>
            <person name="Jaramillo A.F."/>
            <person name="Chaparro J.C."/>
            <person name="Glaw F."/>
            <person name="Gagliardi-Urrutia G."/>
            <person name="Moravec J."/>
            <person name="De la Riva I.J."/>
            <person name="Perez P."/>
            <person name="Lima A.P."/>
            <person name="Werneck F.P."/>
            <person name="Hrbek T."/>
            <person name="Ron S.R."/>
            <person name="Ernst R."/>
            <person name="Kok P.J.R."/>
            <person name="Driskell A."/>
            <person name="Chave J."/>
            <person name="Fouquet A."/>
        </authorList>
    </citation>
    <scope>NUCLEOTIDE SEQUENCE</scope>
</reference>